<dbReference type="NCBIfam" id="NF045850">
    <property type="entry name" value="ABC_Mplas_LP"/>
    <property type="match status" value="1"/>
</dbReference>
<accession>A0A168RH75</accession>
<dbReference type="EMBL" id="LVLH01000028">
    <property type="protein sequence ID" value="OAB48983.1"/>
    <property type="molecule type" value="Genomic_DNA"/>
</dbReference>
<reference evidence="1 2" key="1">
    <citation type="submission" date="2016-03" db="EMBL/GenBank/DDBJ databases">
        <title>Genome sequence of Mycoplasma gallinarum strain Mgn_IPT.</title>
        <authorList>
            <person name="Yacoub E."/>
            <person name="Sirand-Pugnet P."/>
            <person name="Barre A."/>
            <person name="Maurier F."/>
            <person name="Blanchard A."/>
            <person name="Ben Abdelmoumen B.M."/>
        </authorList>
    </citation>
    <scope>NUCLEOTIDE SEQUENCE [LARGE SCALE GENOMIC DNA]</scope>
    <source>
        <strain evidence="1 2">Mgn_IPT</strain>
    </source>
</reference>
<comment type="caution">
    <text evidence="1">The sequence shown here is derived from an EMBL/GenBank/DDBJ whole genome shotgun (WGS) entry which is preliminary data.</text>
</comment>
<proteinExistence type="predicted"/>
<keyword evidence="1" id="KW-0449">Lipoprotein</keyword>
<name>A0A168RH75_9BACT</name>
<evidence type="ECO:0000313" key="2">
    <source>
        <dbReference type="Proteomes" id="UP000076983"/>
    </source>
</evidence>
<dbReference type="OrthoDB" id="395736at2"/>
<evidence type="ECO:0000313" key="1">
    <source>
        <dbReference type="EMBL" id="OAB48983.1"/>
    </source>
</evidence>
<dbReference type="PATRIC" id="fig|29557.3.peg.299"/>
<protein>
    <submittedName>
        <fullName evidence="1">Lipoprotein</fullName>
    </submittedName>
</protein>
<keyword evidence="2" id="KW-1185">Reference proteome</keyword>
<organism evidence="1 2">
    <name type="scientific">Mycoplasmopsis gallinarum</name>
    <dbReference type="NCBI Taxonomy" id="29557"/>
    <lineage>
        <taxon>Bacteria</taxon>
        <taxon>Bacillati</taxon>
        <taxon>Mycoplasmatota</taxon>
        <taxon>Mycoplasmoidales</taxon>
        <taxon>Metamycoplasmataceae</taxon>
        <taxon>Mycoplasmopsis</taxon>
    </lineage>
</organism>
<dbReference type="AlphaFoldDB" id="A0A168RH75"/>
<dbReference type="Proteomes" id="UP000076983">
    <property type="component" value="Unassembled WGS sequence"/>
</dbReference>
<gene>
    <name evidence="1" type="ORF">MGALLINA_03150</name>
</gene>
<dbReference type="STRING" id="29557.MGALLINA_03150"/>
<dbReference type="RefSeq" id="WP_063626107.1">
    <property type="nucleotide sequence ID" value="NZ_LVLH01000028.1"/>
</dbReference>
<sequence length="734" mass="87024">MKKIIKKMIPIGIISPLFFTISNSCDVRQSNLKDIYIKNYNESNFVQNNYLINKIGYPTNDFEILLHSPLIKWTFQHKSKYDSLNKVFFKNSVKFLTFNLAERIQLIIEKPNSDNFESYDFYKDEVDQSAVDKNTNNGIVRIYTNDNENINSLFFEETLKKATKIRLFLRNTNESLDYVNFNNQKTGSSVIAKDYWNSISKAANYEQYFEKNLIEIPTLESLLNLGDNYSLTFSQKPEYWDKGMQKFVLKELTNNLIFNPLSSAGLDKYTSNFGTKLETTYFIGNYIVAEASPTQLRFTKNFHYWNLTFRKLLTKLRDIVLNFNPVKIDIESFRFQQFKAFKQNLVSEVDYDILNSSQKEEVNLKNVAFGLTFNTSFLSNFNTNKYFYDLDYLKSKTNFSLFEKIFFGIDSSFEFENFFNSETFELRNLLNAILNPYSYVQLLDKNNYWNSYTPQNLEINQIKIVDLKDTINNQLLYFNNSLNQISFYENKKSFSSNLLNNSDALKSIKYQEIKIRIKELLDEYYEKHSIDLDTKIKWIIPIYSQKTWLSEKNYQRLIELINALDSRLNPKYQFVNKQTKTYLQYLTIGNFDNSFGEYVINLFKNSSLHLSELINSFENNFQTNKNFKLLFDNFAILRETLFNYFSVQNWQEFNSLTNNSRNLNSNIELKSKLNNLSIDTQMNFIKLIDLILNTGFNETQILIQNYYNKQLVQYFYDKPLSDEGLVYFQDINVY</sequence>